<keyword evidence="1" id="KW-0645">Protease</keyword>
<evidence type="ECO:0000313" key="1">
    <source>
        <dbReference type="EMBL" id="BAV32488.1"/>
    </source>
</evidence>
<dbReference type="InParanoid" id="A0A1B4XCE6"/>
<accession>A0A1B4XCE6</accession>
<keyword evidence="2" id="KW-1185">Reference proteome</keyword>
<proteinExistence type="predicted"/>
<dbReference type="GO" id="GO:0004177">
    <property type="term" value="F:aminopeptidase activity"/>
    <property type="evidence" value="ECO:0007669"/>
    <property type="project" value="UniProtKB-KW"/>
</dbReference>
<dbReference type="InterPro" id="IPR014553">
    <property type="entry name" value="Aminopept"/>
</dbReference>
<protein>
    <submittedName>
        <fullName evidence="1">Aminopeptidase</fullName>
    </submittedName>
</protein>
<dbReference type="RefSeq" id="WP_096359164.1">
    <property type="nucleotide sequence ID" value="NZ_AP014879.1"/>
</dbReference>
<evidence type="ECO:0000313" key="2">
    <source>
        <dbReference type="Proteomes" id="UP000243180"/>
    </source>
</evidence>
<sequence length="351" mass="40179">MKYRRRLLALLLFAIIGGCASPAYYLHAVSGQVELLNKRRPVEEVLSDPATTPQTRRQLELVRRLRDFASRELGLPDNRSYRTYADLERPFVVWNVFATPELSLEPKRWCFVFAGCVSYRGYFAQDEAEKFAAGLKQDGYDVYIGGVPAYSTLGWFNDPVLNTFIHRSEADLAGLLFHELAHQVVYVGGDTTFNESFATVVELEGVQRWFERHGTAPQAEAYRQKLRRREQFTVLVLKHRARLAEIYASNLGDAEKRSAKGRIFGELRNDYAALKAGWNGHADFDKWFEQDLNNAHLAAIGLYHQHVMAFQELLMQQNGDLVSFYSSAKEMMNLPKTERTMALRKLSQPVN</sequence>
<dbReference type="EMBL" id="AP014879">
    <property type="protein sequence ID" value="BAV32488.1"/>
    <property type="molecule type" value="Genomic_DNA"/>
</dbReference>
<name>A0A1B4XCE6_9GAMM</name>
<gene>
    <name evidence="1" type="ORF">SCL_0164</name>
</gene>
<dbReference type="AlphaFoldDB" id="A0A1B4XCE6"/>
<reference evidence="1 2" key="1">
    <citation type="submission" date="2015-05" db="EMBL/GenBank/DDBJ databases">
        <title>Complete genome sequence of a sulfur-oxidizing gammaproteobacterium strain HA5.</title>
        <authorList>
            <person name="Miura A."/>
            <person name="Kojima H."/>
            <person name="Fukui M."/>
        </authorList>
    </citation>
    <scope>NUCLEOTIDE SEQUENCE [LARGE SCALE GENOMIC DNA]</scope>
    <source>
        <strain evidence="1 2">HA5</strain>
    </source>
</reference>
<dbReference type="KEGG" id="slim:SCL_0164"/>
<dbReference type="OrthoDB" id="357991at2"/>
<organism evidence="1 2">
    <name type="scientific">Sulfuricaulis limicola</name>
    <dbReference type="NCBI Taxonomy" id="1620215"/>
    <lineage>
        <taxon>Bacteria</taxon>
        <taxon>Pseudomonadati</taxon>
        <taxon>Pseudomonadota</taxon>
        <taxon>Gammaproteobacteria</taxon>
        <taxon>Acidiferrobacterales</taxon>
        <taxon>Acidiferrobacteraceae</taxon>
        <taxon>Sulfuricaulis</taxon>
    </lineage>
</organism>
<keyword evidence="1" id="KW-0031">Aminopeptidase</keyword>
<keyword evidence="1" id="KW-0378">Hydrolase</keyword>
<dbReference type="PROSITE" id="PS51257">
    <property type="entry name" value="PROKAR_LIPOPROTEIN"/>
    <property type="match status" value="1"/>
</dbReference>
<dbReference type="Proteomes" id="UP000243180">
    <property type="component" value="Chromosome"/>
</dbReference>
<dbReference type="PIRSF" id="PIRSF029285">
    <property type="entry name" value="Aminopept"/>
    <property type="match status" value="1"/>
</dbReference>
<dbReference type="Pfam" id="PF10023">
    <property type="entry name" value="Aminopep"/>
    <property type="match status" value="1"/>
</dbReference>